<reference evidence="1 2" key="1">
    <citation type="submission" date="2019-02" db="EMBL/GenBank/DDBJ databases">
        <authorList>
            <person name="Lehtovirta-Morley E L."/>
        </authorList>
    </citation>
    <scope>NUCLEOTIDE SEQUENCE [LARGE SCALE GENOMIC DNA]</scope>
    <source>
        <strain evidence="1">NFRAN1</strain>
    </source>
</reference>
<dbReference type="EMBL" id="LR216287">
    <property type="protein sequence ID" value="VFJ13506.1"/>
    <property type="molecule type" value="Genomic_DNA"/>
</dbReference>
<dbReference type="SUPFAM" id="SSF46785">
    <property type="entry name" value="Winged helix' DNA-binding domain"/>
    <property type="match status" value="1"/>
</dbReference>
<dbReference type="AlphaFoldDB" id="A0A484I8R6"/>
<name>A0A484I8R6_9ARCH</name>
<dbReference type="GeneID" id="55648745"/>
<organism evidence="1 2">
    <name type="scientific">Candidatus Nitrosocosmicus franklandianus</name>
    <dbReference type="NCBI Taxonomy" id="1798806"/>
    <lineage>
        <taxon>Archaea</taxon>
        <taxon>Nitrososphaerota</taxon>
        <taxon>Nitrososphaeria</taxon>
        <taxon>Nitrososphaerales</taxon>
        <taxon>Nitrososphaeraceae</taxon>
        <taxon>Candidatus Nitrosocosmicus</taxon>
    </lineage>
</organism>
<accession>A0A484I8R6</accession>
<evidence type="ECO:0000313" key="2">
    <source>
        <dbReference type="Proteomes" id="UP000294299"/>
    </source>
</evidence>
<dbReference type="RefSeq" id="WP_172602132.1">
    <property type="nucleotide sequence ID" value="NZ_LR216287.1"/>
</dbReference>
<dbReference type="KEGG" id="nfn:NFRAN_1184"/>
<dbReference type="Proteomes" id="UP000294299">
    <property type="component" value="Chromosome NFRAN"/>
</dbReference>
<proteinExistence type="predicted"/>
<protein>
    <submittedName>
        <fullName evidence="1">Uncharacterized protein</fullName>
    </submittedName>
</protein>
<gene>
    <name evidence="1" type="ORF">NFRAN_1184</name>
</gene>
<dbReference type="OrthoDB" id="11286at2157"/>
<dbReference type="InterPro" id="IPR036390">
    <property type="entry name" value="WH_DNA-bd_sf"/>
</dbReference>
<keyword evidence="2" id="KW-1185">Reference proteome</keyword>
<evidence type="ECO:0000313" key="1">
    <source>
        <dbReference type="EMBL" id="VFJ13506.1"/>
    </source>
</evidence>
<sequence length="54" mass="6456">MIQDRKYTKKKQEVLKFIKKHKGVDHSSILNEVNVDYDTLMKIISDLRREGHLD</sequence>